<dbReference type="InterPro" id="IPR051617">
    <property type="entry name" value="UNC-93-like_regulator"/>
</dbReference>
<name>A0AA35M367_9HYPO</name>
<evidence type="ECO:0000256" key="6">
    <source>
        <dbReference type="SAM" id="Phobius"/>
    </source>
</evidence>
<gene>
    <name evidence="7" type="ORF">CCHLO57077_00001266</name>
</gene>
<evidence type="ECO:0000313" key="7">
    <source>
        <dbReference type="EMBL" id="CAI6089666.1"/>
    </source>
</evidence>
<dbReference type="Proteomes" id="UP001160390">
    <property type="component" value="Unassembled WGS sequence"/>
</dbReference>
<evidence type="ECO:0000256" key="2">
    <source>
        <dbReference type="ARBA" id="ARBA00022692"/>
    </source>
</evidence>
<feature type="transmembrane region" description="Helical" evidence="6">
    <location>
        <begin position="83"/>
        <end position="100"/>
    </location>
</feature>
<dbReference type="PANTHER" id="PTHR23294">
    <property type="entry name" value="ET TRANSLATION PRODUCT-RELATED"/>
    <property type="match status" value="1"/>
</dbReference>
<feature type="transmembrane region" description="Helical" evidence="6">
    <location>
        <begin position="52"/>
        <end position="76"/>
    </location>
</feature>
<keyword evidence="2 6" id="KW-0812">Transmembrane</keyword>
<keyword evidence="8" id="KW-1185">Reference proteome</keyword>
<dbReference type="GO" id="GO:0016020">
    <property type="term" value="C:membrane"/>
    <property type="evidence" value="ECO:0007669"/>
    <property type="project" value="UniProtKB-SubCell"/>
</dbReference>
<dbReference type="InterPro" id="IPR036259">
    <property type="entry name" value="MFS_trans_sf"/>
</dbReference>
<feature type="transmembrane region" description="Helical" evidence="6">
    <location>
        <begin position="408"/>
        <end position="427"/>
    </location>
</feature>
<organism evidence="7 8">
    <name type="scientific">Clonostachys chloroleuca</name>
    <dbReference type="NCBI Taxonomy" id="1926264"/>
    <lineage>
        <taxon>Eukaryota</taxon>
        <taxon>Fungi</taxon>
        <taxon>Dikarya</taxon>
        <taxon>Ascomycota</taxon>
        <taxon>Pezizomycotina</taxon>
        <taxon>Sordariomycetes</taxon>
        <taxon>Hypocreomycetidae</taxon>
        <taxon>Hypocreales</taxon>
        <taxon>Bionectriaceae</taxon>
        <taxon>Clonostachys</taxon>
    </lineage>
</organism>
<dbReference type="SUPFAM" id="SSF103473">
    <property type="entry name" value="MFS general substrate transporter"/>
    <property type="match status" value="1"/>
</dbReference>
<feature type="transmembrane region" description="Helical" evidence="6">
    <location>
        <begin position="342"/>
        <end position="365"/>
    </location>
</feature>
<protein>
    <submittedName>
        <fullName evidence="7">Uncharacterized protein</fullName>
    </submittedName>
</protein>
<evidence type="ECO:0000313" key="8">
    <source>
        <dbReference type="Proteomes" id="UP001160390"/>
    </source>
</evidence>
<comment type="subcellular location">
    <subcellularLocation>
        <location evidence="1">Membrane</location>
        <topology evidence="1">Multi-pass membrane protein</topology>
    </subcellularLocation>
</comment>
<evidence type="ECO:0000256" key="1">
    <source>
        <dbReference type="ARBA" id="ARBA00004141"/>
    </source>
</evidence>
<feature type="transmembrane region" description="Helical" evidence="6">
    <location>
        <begin position="265"/>
        <end position="287"/>
    </location>
</feature>
<evidence type="ECO:0000256" key="5">
    <source>
        <dbReference type="SAM" id="MobiDB-lite"/>
    </source>
</evidence>
<feature type="transmembrane region" description="Helical" evidence="6">
    <location>
        <begin position="299"/>
        <end position="322"/>
    </location>
</feature>
<sequence length="460" mass="50603">MNAEATSQPWLSTLKRWYRGTLYQAISVSVNKGYGLLSPLPGMGAGGLASPYFVNAANVITCVIMIVFNPIFAVLGNRVSLKWILVFGTVGYLPYFGALYCNSVYGAQWLLLFGAVTCGFSAAALRTSEAAIAVAYPEDNRRGFKLIFGWPLGCLARSIQLALNIHDSEQGSISMSTYLAMIGLSCIGLPLALTISPPHKLIRTDGTQPTFSSGLTRIPLKQGFVDLWRALKSRHILLLMPIFITVRWSYTYQGNYLALYFTVRGRALAGFVQTICGIIATVGLGRLLGAQNLFRNKRILCNVGWYTMLLVFVVQWIFNFYMQAELQSRSPPPVLDIYSRDYAKAIVAYCLFSIAGNASVVWTYWILTLYNSNVDTLSYTSGILRVSDFISCAYGIGSRDHVSLMTNLAVSFAVFVASVPVTCYVAWKGEALEQEKNAAGEQDSLDGTWDTGHQHVNKAS</sequence>
<proteinExistence type="predicted"/>
<keyword evidence="4 6" id="KW-0472">Membrane</keyword>
<evidence type="ECO:0000256" key="4">
    <source>
        <dbReference type="ARBA" id="ARBA00023136"/>
    </source>
</evidence>
<accession>A0AA35M367</accession>
<feature type="region of interest" description="Disordered" evidence="5">
    <location>
        <begin position="438"/>
        <end position="460"/>
    </location>
</feature>
<dbReference type="AlphaFoldDB" id="A0AA35M367"/>
<feature type="transmembrane region" description="Helical" evidence="6">
    <location>
        <begin position="146"/>
        <end position="163"/>
    </location>
</feature>
<comment type="caution">
    <text evidence="7">The sequence shown here is derived from an EMBL/GenBank/DDBJ whole genome shotgun (WGS) entry which is preliminary data.</text>
</comment>
<feature type="transmembrane region" description="Helical" evidence="6">
    <location>
        <begin position="175"/>
        <end position="195"/>
    </location>
</feature>
<reference evidence="7" key="1">
    <citation type="submission" date="2023-01" db="EMBL/GenBank/DDBJ databases">
        <authorList>
            <person name="Piombo E."/>
        </authorList>
    </citation>
    <scope>NUCLEOTIDE SEQUENCE</scope>
</reference>
<evidence type="ECO:0000256" key="3">
    <source>
        <dbReference type="ARBA" id="ARBA00022989"/>
    </source>
</evidence>
<keyword evidence="3 6" id="KW-1133">Transmembrane helix</keyword>
<dbReference type="PANTHER" id="PTHR23294:SF19">
    <property type="entry name" value="DUF895 DOMAIN MEMBRANE PROTEIN-RELATED"/>
    <property type="match status" value="1"/>
</dbReference>
<dbReference type="EMBL" id="CABFNP030001012">
    <property type="protein sequence ID" value="CAI6089666.1"/>
    <property type="molecule type" value="Genomic_DNA"/>
</dbReference>
<feature type="transmembrane region" description="Helical" evidence="6">
    <location>
        <begin position="106"/>
        <end position="125"/>
    </location>
</feature>